<evidence type="ECO:0000313" key="2">
    <source>
        <dbReference type="EMBL" id="KAA0021816.1"/>
    </source>
</evidence>
<name>A0A5A7S7E3_9NOCA</name>
<comment type="caution">
    <text evidence="2">The sequence shown here is derived from an EMBL/GenBank/DDBJ whole genome shotgun (WGS) entry which is preliminary data.</text>
</comment>
<dbReference type="RefSeq" id="WP_149431179.1">
    <property type="nucleotide sequence ID" value="NZ_VLNY01000007.1"/>
</dbReference>
<organism evidence="2 3">
    <name type="scientific">Antrihabitans cavernicola</name>
    <dbReference type="NCBI Taxonomy" id="2495913"/>
    <lineage>
        <taxon>Bacteria</taxon>
        <taxon>Bacillati</taxon>
        <taxon>Actinomycetota</taxon>
        <taxon>Actinomycetes</taxon>
        <taxon>Mycobacteriales</taxon>
        <taxon>Nocardiaceae</taxon>
        <taxon>Antrihabitans</taxon>
    </lineage>
</organism>
<dbReference type="OrthoDB" id="3953473at2"/>
<dbReference type="Proteomes" id="UP000322244">
    <property type="component" value="Unassembled WGS sequence"/>
</dbReference>
<dbReference type="AlphaFoldDB" id="A0A5A7S7E3"/>
<keyword evidence="3" id="KW-1185">Reference proteome</keyword>
<protein>
    <recommendedName>
        <fullName evidence="4">Exonuclease</fullName>
    </recommendedName>
</protein>
<proteinExistence type="predicted"/>
<evidence type="ECO:0008006" key="4">
    <source>
        <dbReference type="Google" id="ProtNLM"/>
    </source>
</evidence>
<gene>
    <name evidence="2" type="ORF">FOY51_15550</name>
</gene>
<evidence type="ECO:0000313" key="3">
    <source>
        <dbReference type="Proteomes" id="UP000322244"/>
    </source>
</evidence>
<accession>A0A5A7S7E3</accession>
<feature type="region of interest" description="Disordered" evidence="1">
    <location>
        <begin position="1"/>
        <end position="23"/>
    </location>
</feature>
<reference evidence="2 3" key="1">
    <citation type="submission" date="2019-07" db="EMBL/GenBank/DDBJ databases">
        <title>Rhodococcus cavernicolus sp. nov., isolated from a cave.</title>
        <authorList>
            <person name="Lee S.D."/>
        </authorList>
    </citation>
    <scope>NUCLEOTIDE SEQUENCE [LARGE SCALE GENOMIC DNA]</scope>
    <source>
        <strain evidence="2 3">C1-24</strain>
    </source>
</reference>
<evidence type="ECO:0000256" key="1">
    <source>
        <dbReference type="SAM" id="MobiDB-lite"/>
    </source>
</evidence>
<sequence>MGALADLLRGEPAQQPQEPDEQDGRALAALIEGPHDASDYGAILESCGHDPSQVGFAAPPSVYTRWKADGTQATTYRYKLIAKRESSVEPLIERIKAAPKRVADGSTGPHWFVFQAGDQQIGKRSRDGSTAEIIERYLDSVQQATEEFADLKRHGIEGIQISMPGDCLEGVVSQSSKNLWLTQETITEQFRILRRLMLHTVEAFAPLTDRVYLDVVNGNHDEAQREQNTYPGDGWATESAIAVADALEINKAAYGHVEVRTPDKWCPDMTNEVGSSLVTVVHGHQWRIGKGMAWWQEQAFGNQPAASAQVLQHGHGHRWELETTRDRVRVASPTYDCGSDWYRGAHGGESKRGGLAYLLKNGEISRMSLV</sequence>
<dbReference type="EMBL" id="VLNY01000007">
    <property type="protein sequence ID" value="KAA0021816.1"/>
    <property type="molecule type" value="Genomic_DNA"/>
</dbReference>